<evidence type="ECO:0000259" key="17">
    <source>
        <dbReference type="PROSITE" id="PS50089"/>
    </source>
</evidence>
<keyword evidence="9" id="KW-0833">Ubl conjugation pathway</keyword>
<protein>
    <recommendedName>
        <fullName evidence="4">RING-type E3 ubiquitin transferase</fullName>
        <ecNumber evidence="4">2.3.2.27</ecNumber>
    </recommendedName>
</protein>
<evidence type="ECO:0000256" key="5">
    <source>
        <dbReference type="ARBA" id="ARBA00022679"/>
    </source>
</evidence>
<evidence type="ECO:0000256" key="7">
    <source>
        <dbReference type="ARBA" id="ARBA00022723"/>
    </source>
</evidence>
<keyword evidence="7" id="KW-0479">Metal-binding</keyword>
<feature type="region of interest" description="Disordered" evidence="15">
    <location>
        <begin position="247"/>
        <end position="279"/>
    </location>
</feature>
<evidence type="ECO:0000256" key="3">
    <source>
        <dbReference type="ARBA" id="ARBA00004906"/>
    </source>
</evidence>
<evidence type="ECO:0000256" key="8">
    <source>
        <dbReference type="ARBA" id="ARBA00022771"/>
    </source>
</evidence>
<feature type="region of interest" description="Disordered" evidence="15">
    <location>
        <begin position="451"/>
        <end position="473"/>
    </location>
</feature>
<gene>
    <name evidence="18" type="ORF">LUZ62_071450</name>
</gene>
<comment type="pathway">
    <text evidence="3">Protein modification; protein ubiquitination.</text>
</comment>
<feature type="region of interest" description="Disordered" evidence="15">
    <location>
        <begin position="310"/>
        <end position="340"/>
    </location>
</feature>
<proteinExistence type="inferred from homology"/>
<evidence type="ECO:0000256" key="15">
    <source>
        <dbReference type="SAM" id="MobiDB-lite"/>
    </source>
</evidence>
<evidence type="ECO:0000256" key="14">
    <source>
        <dbReference type="PROSITE-ProRule" id="PRU00175"/>
    </source>
</evidence>
<evidence type="ECO:0000256" key="9">
    <source>
        <dbReference type="ARBA" id="ARBA00022786"/>
    </source>
</evidence>
<dbReference type="InterPro" id="IPR053238">
    <property type="entry name" value="RING-H2_zinc_finger"/>
</dbReference>
<evidence type="ECO:0000256" key="10">
    <source>
        <dbReference type="ARBA" id="ARBA00022833"/>
    </source>
</evidence>
<organism evidence="18 19">
    <name type="scientific">Rhynchospora pubera</name>
    <dbReference type="NCBI Taxonomy" id="906938"/>
    <lineage>
        <taxon>Eukaryota</taxon>
        <taxon>Viridiplantae</taxon>
        <taxon>Streptophyta</taxon>
        <taxon>Embryophyta</taxon>
        <taxon>Tracheophyta</taxon>
        <taxon>Spermatophyta</taxon>
        <taxon>Magnoliopsida</taxon>
        <taxon>Liliopsida</taxon>
        <taxon>Poales</taxon>
        <taxon>Cyperaceae</taxon>
        <taxon>Cyperoideae</taxon>
        <taxon>Rhynchosporeae</taxon>
        <taxon>Rhynchospora</taxon>
    </lineage>
</organism>
<feature type="transmembrane region" description="Helical" evidence="16">
    <location>
        <begin position="110"/>
        <end position="134"/>
    </location>
</feature>
<evidence type="ECO:0000313" key="18">
    <source>
        <dbReference type="EMBL" id="KAJ4761075.1"/>
    </source>
</evidence>
<evidence type="ECO:0000256" key="2">
    <source>
        <dbReference type="ARBA" id="ARBA00004167"/>
    </source>
</evidence>
<dbReference type="GO" id="GO:0008270">
    <property type="term" value="F:zinc ion binding"/>
    <property type="evidence" value="ECO:0007669"/>
    <property type="project" value="UniProtKB-KW"/>
</dbReference>
<dbReference type="PANTHER" id="PTHR14155">
    <property type="entry name" value="RING FINGER DOMAIN-CONTAINING"/>
    <property type="match status" value="1"/>
</dbReference>
<keyword evidence="6 16" id="KW-0812">Transmembrane</keyword>
<accession>A0AAV8CY62</accession>
<sequence>MFNSFVFPFAIKLTIIDSYIPSLKPRHLLSIIINSSHLKSLTSLLLSPLSSLFSLLITITMAPKFNNTSSLLLLSLMLILSSRPVSVSAQPQSPPQQQNSQFGYFNQSNFTPSMAIVIIVLIAVFFLLGFFSIYVRQCAGEGVAGTGPAVPVPTTNRQPKGLDPTIVDSFPTMVYSEVKEHKIGKGALECAVCLSEFEDDEKLKLLPKCSHVFHPDCIDAWLVGHATCPVCRYNLTDYKIGEIPYPELMTRDDESSPETATETTREEETRSTDPPVLPPDAVVLEVKPETEEERREREEAMELERIGTMRRALRSKSSRRPTRFPRSHSTGHSLSSAARTGVDPERYTLRIPDHVLRQIIADGKLKRSTSLLFFGETGEGSSRPGYRGNGEGSSRGGRSVRTIVRNLSEKFSWIGRRGDGGDGSMKGEGSTVRGRIGSVKVPFDCLAGGAAVAGKADSGEGSVSRRGDRVNAD</sequence>
<keyword evidence="19" id="KW-1185">Reference proteome</keyword>
<dbReference type="CDD" id="cd16461">
    <property type="entry name" value="RING-H2_EL5-like"/>
    <property type="match status" value="1"/>
</dbReference>
<reference evidence="18" key="1">
    <citation type="submission" date="2022-08" db="EMBL/GenBank/DDBJ databases">
        <authorList>
            <person name="Marques A."/>
        </authorList>
    </citation>
    <scope>NUCLEOTIDE SEQUENCE</scope>
    <source>
        <strain evidence="18">RhyPub2mFocal</strain>
        <tissue evidence="18">Leaves</tissue>
    </source>
</reference>
<keyword evidence="10" id="KW-0862">Zinc</keyword>
<dbReference type="InterPro" id="IPR001841">
    <property type="entry name" value="Znf_RING"/>
</dbReference>
<feature type="domain" description="RING-type" evidence="17">
    <location>
        <begin position="190"/>
        <end position="232"/>
    </location>
</feature>
<evidence type="ECO:0000313" key="19">
    <source>
        <dbReference type="Proteomes" id="UP001140206"/>
    </source>
</evidence>
<feature type="compositionally biased region" description="Basic residues" evidence="15">
    <location>
        <begin position="311"/>
        <end position="326"/>
    </location>
</feature>
<dbReference type="AlphaFoldDB" id="A0AAV8CY62"/>
<keyword evidence="8 14" id="KW-0863">Zinc-finger</keyword>
<feature type="compositionally biased region" description="Polar residues" evidence="15">
    <location>
        <begin position="327"/>
        <end position="338"/>
    </location>
</feature>
<dbReference type="SMART" id="SM00184">
    <property type="entry name" value="RING"/>
    <property type="match status" value="1"/>
</dbReference>
<dbReference type="SUPFAM" id="SSF57850">
    <property type="entry name" value="RING/U-box"/>
    <property type="match status" value="1"/>
</dbReference>
<feature type="transmembrane region" description="Helical" evidence="16">
    <location>
        <begin position="44"/>
        <end position="63"/>
    </location>
</feature>
<name>A0AAV8CY62_9POAL</name>
<keyword evidence="11 16" id="KW-1133">Transmembrane helix</keyword>
<comment type="subcellular location">
    <subcellularLocation>
        <location evidence="2">Membrane</location>
        <topology evidence="2">Single-pass membrane protein</topology>
    </subcellularLocation>
</comment>
<dbReference type="Pfam" id="PF13639">
    <property type="entry name" value="zf-RING_2"/>
    <property type="match status" value="1"/>
</dbReference>
<keyword evidence="12 16" id="KW-0472">Membrane</keyword>
<comment type="similarity">
    <text evidence="13">Belongs to the RING-type zinc finger family. ATL subfamily.</text>
</comment>
<dbReference type="PROSITE" id="PS50089">
    <property type="entry name" value="ZF_RING_2"/>
    <property type="match status" value="1"/>
</dbReference>
<dbReference type="EC" id="2.3.2.27" evidence="4"/>
<dbReference type="Gene3D" id="3.30.40.10">
    <property type="entry name" value="Zinc/RING finger domain, C3HC4 (zinc finger)"/>
    <property type="match status" value="1"/>
</dbReference>
<feature type="region of interest" description="Disordered" evidence="15">
    <location>
        <begin position="376"/>
        <end position="399"/>
    </location>
</feature>
<keyword evidence="5" id="KW-0808">Transferase</keyword>
<comment type="caution">
    <text evidence="18">The sequence shown here is derived from an EMBL/GenBank/DDBJ whole genome shotgun (WGS) entry which is preliminary data.</text>
</comment>
<evidence type="ECO:0000256" key="16">
    <source>
        <dbReference type="SAM" id="Phobius"/>
    </source>
</evidence>
<evidence type="ECO:0000256" key="11">
    <source>
        <dbReference type="ARBA" id="ARBA00022989"/>
    </source>
</evidence>
<dbReference type="EMBL" id="JAMFTS010000004">
    <property type="protein sequence ID" value="KAJ4761075.1"/>
    <property type="molecule type" value="Genomic_DNA"/>
</dbReference>
<evidence type="ECO:0000256" key="13">
    <source>
        <dbReference type="ARBA" id="ARBA00024209"/>
    </source>
</evidence>
<dbReference type="FunFam" id="3.30.40.10:FF:000187">
    <property type="entry name" value="E3 ubiquitin-protein ligase ATL6"/>
    <property type="match status" value="1"/>
</dbReference>
<dbReference type="GO" id="GO:0016020">
    <property type="term" value="C:membrane"/>
    <property type="evidence" value="ECO:0007669"/>
    <property type="project" value="UniProtKB-SubCell"/>
</dbReference>
<evidence type="ECO:0000256" key="4">
    <source>
        <dbReference type="ARBA" id="ARBA00012483"/>
    </source>
</evidence>
<feature type="compositionally biased region" description="Basic and acidic residues" evidence="15">
    <location>
        <begin position="463"/>
        <end position="473"/>
    </location>
</feature>
<dbReference type="InterPro" id="IPR013083">
    <property type="entry name" value="Znf_RING/FYVE/PHD"/>
</dbReference>
<dbReference type="PANTHER" id="PTHR14155:SF263">
    <property type="entry name" value="E3 UBIQUITIN-PROTEIN LIGASE ATL6"/>
    <property type="match status" value="1"/>
</dbReference>
<evidence type="ECO:0000256" key="12">
    <source>
        <dbReference type="ARBA" id="ARBA00023136"/>
    </source>
</evidence>
<dbReference type="Proteomes" id="UP001140206">
    <property type="component" value="Chromosome 4"/>
</dbReference>
<evidence type="ECO:0000256" key="1">
    <source>
        <dbReference type="ARBA" id="ARBA00000900"/>
    </source>
</evidence>
<evidence type="ECO:0000256" key="6">
    <source>
        <dbReference type="ARBA" id="ARBA00022692"/>
    </source>
</evidence>
<dbReference type="GO" id="GO:0061630">
    <property type="term" value="F:ubiquitin protein ligase activity"/>
    <property type="evidence" value="ECO:0007669"/>
    <property type="project" value="UniProtKB-EC"/>
</dbReference>
<comment type="catalytic activity">
    <reaction evidence="1">
        <text>S-ubiquitinyl-[E2 ubiquitin-conjugating enzyme]-L-cysteine + [acceptor protein]-L-lysine = [E2 ubiquitin-conjugating enzyme]-L-cysteine + N(6)-ubiquitinyl-[acceptor protein]-L-lysine.</text>
        <dbReference type="EC" id="2.3.2.27"/>
    </reaction>
</comment>